<feature type="transmembrane region" description="Helical" evidence="1">
    <location>
        <begin position="96"/>
        <end position="112"/>
    </location>
</feature>
<feature type="transmembrane region" description="Helical" evidence="1">
    <location>
        <begin position="70"/>
        <end position="90"/>
    </location>
</feature>
<reference evidence="2 3" key="1">
    <citation type="journal article" date="2017" name="Curr. Microbiol.">
        <title>Mucilaginibacter ginsenosidivorans sp. nov., Isolated from Soil of Ginseng Field.</title>
        <authorList>
            <person name="Kim M.M."/>
            <person name="Siddiqi M.Z."/>
            <person name="Im W.T."/>
        </authorList>
    </citation>
    <scope>NUCLEOTIDE SEQUENCE [LARGE SCALE GENOMIC DNA]</scope>
    <source>
        <strain evidence="2 3">Gsoil 3017</strain>
    </source>
</reference>
<keyword evidence="3" id="KW-1185">Reference proteome</keyword>
<dbReference type="InterPro" id="IPR018750">
    <property type="entry name" value="DUF2306_membrane"/>
</dbReference>
<sequence length="195" mass="22858">MLLGIVRYIPMQDNIGFLKFKQDYIHIIPWKIAFYTHVFSVIFALLAGLTQFSSFILKEHRRVHKIMGKIYAYDILFINFPAAFIMAIYANGQLPGKTAFLVLDCLWFWFTYKAVAEVRRKNIKAHKEYMIRSYALTLSAVTLRTWKIIILGFVYVDPLHLYMIDAWMGFVPNLLLAEWLIRRKRAANKKAIALS</sequence>
<protein>
    <submittedName>
        <fullName evidence="2">DUF2306 domain-containing protein</fullName>
    </submittedName>
</protein>
<gene>
    <name evidence="2" type="ORF">FRZ54_11260</name>
</gene>
<keyword evidence="1" id="KW-1133">Transmembrane helix</keyword>
<keyword evidence="1" id="KW-0472">Membrane</keyword>
<keyword evidence="1" id="KW-0812">Transmembrane</keyword>
<organism evidence="2 3">
    <name type="scientific">Mucilaginibacter ginsenosidivorans</name>
    <dbReference type="NCBI Taxonomy" id="398053"/>
    <lineage>
        <taxon>Bacteria</taxon>
        <taxon>Pseudomonadati</taxon>
        <taxon>Bacteroidota</taxon>
        <taxon>Sphingobacteriia</taxon>
        <taxon>Sphingobacteriales</taxon>
        <taxon>Sphingobacteriaceae</taxon>
        <taxon>Mucilaginibacter</taxon>
    </lineage>
</organism>
<dbReference type="AlphaFoldDB" id="A0A5B8V4Y8"/>
<accession>A0A5B8V4Y8</accession>
<dbReference type="KEGG" id="mgin:FRZ54_11260"/>
<dbReference type="OrthoDB" id="6385003at2"/>
<feature type="transmembrane region" description="Helical" evidence="1">
    <location>
        <begin position="133"/>
        <end position="155"/>
    </location>
</feature>
<evidence type="ECO:0000256" key="1">
    <source>
        <dbReference type="SAM" id="Phobius"/>
    </source>
</evidence>
<dbReference type="Pfam" id="PF10067">
    <property type="entry name" value="DUF2306"/>
    <property type="match status" value="1"/>
</dbReference>
<evidence type="ECO:0000313" key="2">
    <source>
        <dbReference type="EMBL" id="QEC65656.1"/>
    </source>
</evidence>
<proteinExistence type="predicted"/>
<feature type="transmembrane region" description="Helical" evidence="1">
    <location>
        <begin position="27"/>
        <end position="49"/>
    </location>
</feature>
<evidence type="ECO:0000313" key="3">
    <source>
        <dbReference type="Proteomes" id="UP000321479"/>
    </source>
</evidence>
<dbReference type="Proteomes" id="UP000321479">
    <property type="component" value="Chromosome"/>
</dbReference>
<dbReference type="EMBL" id="CP042436">
    <property type="protein sequence ID" value="QEC65656.1"/>
    <property type="molecule type" value="Genomic_DNA"/>
</dbReference>
<feature type="transmembrane region" description="Helical" evidence="1">
    <location>
        <begin position="161"/>
        <end position="181"/>
    </location>
</feature>
<name>A0A5B8V4Y8_9SPHI</name>